<dbReference type="AlphaFoldDB" id="A0A6J4TB16"/>
<feature type="region of interest" description="Disordered" evidence="1">
    <location>
        <begin position="1"/>
        <end position="24"/>
    </location>
</feature>
<protein>
    <submittedName>
        <fullName evidence="2">Uncharacterized protein</fullName>
    </submittedName>
</protein>
<feature type="compositionally biased region" description="Basic residues" evidence="1">
    <location>
        <begin position="7"/>
        <end position="24"/>
    </location>
</feature>
<organism evidence="2">
    <name type="scientific">uncultured Thermoleophilia bacterium</name>
    <dbReference type="NCBI Taxonomy" id="1497501"/>
    <lineage>
        <taxon>Bacteria</taxon>
        <taxon>Bacillati</taxon>
        <taxon>Actinomycetota</taxon>
        <taxon>Thermoleophilia</taxon>
        <taxon>environmental samples</taxon>
    </lineage>
</organism>
<proteinExistence type="predicted"/>
<dbReference type="EMBL" id="CADCWC010000010">
    <property type="protein sequence ID" value="CAA9518715.1"/>
    <property type="molecule type" value="Genomic_DNA"/>
</dbReference>
<evidence type="ECO:0000256" key="1">
    <source>
        <dbReference type="SAM" id="MobiDB-lite"/>
    </source>
</evidence>
<accession>A0A6J4TB16</accession>
<sequence>TCPARSPRTRPPWHSRGSSRARPT</sequence>
<gene>
    <name evidence="2" type="ORF">AVDCRST_MAG79-68</name>
</gene>
<evidence type="ECO:0000313" key="2">
    <source>
        <dbReference type="EMBL" id="CAA9518715.1"/>
    </source>
</evidence>
<name>A0A6J4TB16_9ACTN</name>
<feature type="non-terminal residue" evidence="2">
    <location>
        <position position="24"/>
    </location>
</feature>
<feature type="non-terminal residue" evidence="2">
    <location>
        <position position="1"/>
    </location>
</feature>
<reference evidence="2" key="1">
    <citation type="submission" date="2020-02" db="EMBL/GenBank/DDBJ databases">
        <authorList>
            <person name="Meier V. D."/>
        </authorList>
    </citation>
    <scope>NUCLEOTIDE SEQUENCE</scope>
    <source>
        <strain evidence="2">AVDCRST_MAG79</strain>
    </source>
</reference>